<dbReference type="STRING" id="1306861.A0A4U6XID4"/>
<accession>A0A4U6XID4</accession>
<organism evidence="3 4">
    <name type="scientific">Colletotrichum tanaceti</name>
    <dbReference type="NCBI Taxonomy" id="1306861"/>
    <lineage>
        <taxon>Eukaryota</taxon>
        <taxon>Fungi</taxon>
        <taxon>Dikarya</taxon>
        <taxon>Ascomycota</taxon>
        <taxon>Pezizomycotina</taxon>
        <taxon>Sordariomycetes</taxon>
        <taxon>Hypocreomycetidae</taxon>
        <taxon>Glomerellales</taxon>
        <taxon>Glomerellaceae</taxon>
        <taxon>Colletotrichum</taxon>
        <taxon>Colletotrichum destructivum species complex</taxon>
    </lineage>
</organism>
<keyword evidence="2" id="KW-0732">Signal</keyword>
<dbReference type="EMBL" id="PJEX01000107">
    <property type="protein sequence ID" value="TKW55219.1"/>
    <property type="molecule type" value="Genomic_DNA"/>
</dbReference>
<sequence length="282" mass="31787">MRLSTTTIFGILLLLGGFAKSAATDVSALSPAKHSEGSSTSEIVRRGWKSFFKGKSSKGSSSSRPQQEVESESDNEAETAAADLSDTEDGRVPDITKRGYIFQGHRSGDSVRVDVGVMIPSPQDWKPDMFWSMDDMAVYPSENEIRVFNAINEADPTPEPRKCRFRTILMATWKEYSNKYVSELEYISYASITNEDALESIKQAYLWMDGSQDNPDPNNLQVDKAEEGTNERKAFNWLVNQNPLGRATRGIPSTFSAMKDKEIDRVDVWSSNGNRYMRFRFR</sequence>
<gene>
    <name evidence="3" type="ORF">CTA1_9435</name>
</gene>
<feature type="signal peptide" evidence="2">
    <location>
        <begin position="1"/>
        <end position="23"/>
    </location>
</feature>
<dbReference type="AlphaFoldDB" id="A0A4U6XID4"/>
<dbReference type="Proteomes" id="UP000310108">
    <property type="component" value="Unassembled WGS sequence"/>
</dbReference>
<evidence type="ECO:0000256" key="1">
    <source>
        <dbReference type="SAM" id="MobiDB-lite"/>
    </source>
</evidence>
<comment type="caution">
    <text evidence="3">The sequence shown here is derived from an EMBL/GenBank/DDBJ whole genome shotgun (WGS) entry which is preliminary data.</text>
</comment>
<feature type="region of interest" description="Disordered" evidence="1">
    <location>
        <begin position="53"/>
        <end position="92"/>
    </location>
</feature>
<reference evidence="3 4" key="1">
    <citation type="journal article" date="2019" name="PLoS ONE">
        <title>Comparative genome analysis indicates high evolutionary potential of pathogenicity genes in Colletotrichum tanaceti.</title>
        <authorList>
            <person name="Lelwala R.V."/>
            <person name="Korhonen P.K."/>
            <person name="Young N.D."/>
            <person name="Scott J.B."/>
            <person name="Ades P.A."/>
            <person name="Gasser R.B."/>
            <person name="Taylor P.W.J."/>
        </authorList>
    </citation>
    <scope>NUCLEOTIDE SEQUENCE [LARGE SCALE GENOMIC DNA]</scope>
    <source>
        <strain evidence="3">BRIP57314</strain>
    </source>
</reference>
<feature type="compositionally biased region" description="Low complexity" evidence="1">
    <location>
        <begin position="53"/>
        <end position="63"/>
    </location>
</feature>
<evidence type="ECO:0000256" key="2">
    <source>
        <dbReference type="SAM" id="SignalP"/>
    </source>
</evidence>
<feature type="chain" id="PRO_5020405713" evidence="2">
    <location>
        <begin position="24"/>
        <end position="282"/>
    </location>
</feature>
<keyword evidence="4" id="KW-1185">Reference proteome</keyword>
<evidence type="ECO:0000313" key="3">
    <source>
        <dbReference type="EMBL" id="TKW55219.1"/>
    </source>
</evidence>
<evidence type="ECO:0000313" key="4">
    <source>
        <dbReference type="Proteomes" id="UP000310108"/>
    </source>
</evidence>
<protein>
    <submittedName>
        <fullName evidence="3">Uncharacterized protein</fullName>
    </submittedName>
</protein>
<name>A0A4U6XID4_9PEZI</name>
<proteinExistence type="predicted"/>